<evidence type="ECO:0000256" key="3">
    <source>
        <dbReference type="ARBA" id="ARBA00022692"/>
    </source>
</evidence>
<keyword evidence="2" id="KW-1003">Cell membrane</keyword>
<evidence type="ECO:0000313" key="8">
    <source>
        <dbReference type="Proteomes" id="UP001183390"/>
    </source>
</evidence>
<keyword evidence="3 6" id="KW-0812">Transmembrane</keyword>
<evidence type="ECO:0000256" key="2">
    <source>
        <dbReference type="ARBA" id="ARBA00022475"/>
    </source>
</evidence>
<evidence type="ECO:0000256" key="1">
    <source>
        <dbReference type="ARBA" id="ARBA00004651"/>
    </source>
</evidence>
<dbReference type="PANTHER" id="PTHR42770">
    <property type="entry name" value="AMINO ACID TRANSPORTER-RELATED"/>
    <property type="match status" value="1"/>
</dbReference>
<evidence type="ECO:0000256" key="6">
    <source>
        <dbReference type="SAM" id="Phobius"/>
    </source>
</evidence>
<keyword evidence="8" id="KW-1185">Reference proteome</keyword>
<feature type="transmembrane region" description="Helical" evidence="6">
    <location>
        <begin position="461"/>
        <end position="485"/>
    </location>
</feature>
<accession>A0ABU2M6X3</accession>
<feature type="transmembrane region" description="Helical" evidence="6">
    <location>
        <begin position="179"/>
        <end position="199"/>
    </location>
</feature>
<feature type="transmembrane region" description="Helical" evidence="6">
    <location>
        <begin position="393"/>
        <end position="416"/>
    </location>
</feature>
<sequence length="514" mass="53821">MRETHHPHHSGSGVGAKGLARDRVGVLSGALIGVSTVAPAYTLTATIGLIAASVGLKMPAIFIAGCVPMFLTAYAYRELNNAVPDCGASFTWSARAFGPYVGWMCGWGMVAATIIVLSSLASVAVEFGYLFLGRLFGDPAITALAADRFVNVLSTVALIALATAVGYRGVTVTQRLQAVLVIFQLTVLALFVVAAFVQISTGRAADAVPFDPDWFNPFTGLTTVAFVAGVTGSIFAFWGWDTCLTLNEESRDPERTPGRAGLLCVAAILLTYLLVTVAAMMYAGVGETGLGLSNPDTADNVFAALAGPVLGGPGGMLLFLAVVASSVASLQTTLLPAARTMLSMGSHGAFPRSLADTHPRYHVPSRAVVVAGATTAAFYTVTMYLSERVLYDMVASLGILICFYYGITAFACAWFFRRSRRGARDLVFRLLFPVLGGLMLLGVFGVSVYDSMDPAYGSGSSVGGVGLVFVMACGILALGAVLMGVMRVRNPAFFRDGVTPTAPPPEPERASEPV</sequence>
<evidence type="ECO:0000256" key="5">
    <source>
        <dbReference type="ARBA" id="ARBA00023136"/>
    </source>
</evidence>
<protein>
    <submittedName>
        <fullName evidence="7">APC family permease</fullName>
    </submittedName>
</protein>
<feature type="transmembrane region" description="Helical" evidence="6">
    <location>
        <begin position="260"/>
        <end position="285"/>
    </location>
</feature>
<reference evidence="8" key="1">
    <citation type="submission" date="2023-07" db="EMBL/GenBank/DDBJ databases">
        <title>30 novel species of actinomycetes from the DSMZ collection.</title>
        <authorList>
            <person name="Nouioui I."/>
        </authorList>
    </citation>
    <scope>NUCLEOTIDE SEQUENCE [LARGE SCALE GENOMIC DNA]</scope>
    <source>
        <strain evidence="8">DSM 44743</strain>
    </source>
</reference>
<dbReference type="InterPro" id="IPR050367">
    <property type="entry name" value="APC_superfamily"/>
</dbReference>
<keyword evidence="5 6" id="KW-0472">Membrane</keyword>
<comment type="caution">
    <text evidence="7">The sequence shown here is derived from an EMBL/GenBank/DDBJ whole genome shotgun (WGS) entry which is preliminary data.</text>
</comment>
<feature type="transmembrane region" description="Helical" evidence="6">
    <location>
        <begin position="58"/>
        <end position="76"/>
    </location>
</feature>
<dbReference type="Pfam" id="PF13520">
    <property type="entry name" value="AA_permease_2"/>
    <property type="match status" value="1"/>
</dbReference>
<name>A0ABU2M6X3_9ACTN</name>
<dbReference type="RefSeq" id="WP_311511075.1">
    <property type="nucleotide sequence ID" value="NZ_JAVREP010000004.1"/>
</dbReference>
<feature type="transmembrane region" description="Helical" evidence="6">
    <location>
        <begin position="219"/>
        <end position="240"/>
    </location>
</feature>
<evidence type="ECO:0000256" key="4">
    <source>
        <dbReference type="ARBA" id="ARBA00022989"/>
    </source>
</evidence>
<feature type="transmembrane region" description="Helical" evidence="6">
    <location>
        <begin position="428"/>
        <end position="449"/>
    </location>
</feature>
<feature type="transmembrane region" description="Helical" evidence="6">
    <location>
        <begin position="97"/>
        <end position="129"/>
    </location>
</feature>
<comment type="subcellular location">
    <subcellularLocation>
        <location evidence="1">Cell membrane</location>
        <topology evidence="1">Multi-pass membrane protein</topology>
    </subcellularLocation>
</comment>
<dbReference type="InterPro" id="IPR002293">
    <property type="entry name" value="AA/rel_permease1"/>
</dbReference>
<feature type="transmembrane region" description="Helical" evidence="6">
    <location>
        <begin position="363"/>
        <end position="381"/>
    </location>
</feature>
<evidence type="ECO:0000313" key="7">
    <source>
        <dbReference type="EMBL" id="MDT0328344.1"/>
    </source>
</evidence>
<dbReference type="PIRSF" id="PIRSF006060">
    <property type="entry name" value="AA_transporter"/>
    <property type="match status" value="1"/>
</dbReference>
<feature type="transmembrane region" description="Helical" evidence="6">
    <location>
        <begin position="149"/>
        <end position="167"/>
    </location>
</feature>
<keyword evidence="4 6" id="KW-1133">Transmembrane helix</keyword>
<feature type="transmembrane region" description="Helical" evidence="6">
    <location>
        <begin position="26"/>
        <end position="52"/>
    </location>
</feature>
<dbReference type="EMBL" id="JAVREP010000004">
    <property type="protein sequence ID" value="MDT0328344.1"/>
    <property type="molecule type" value="Genomic_DNA"/>
</dbReference>
<dbReference type="PANTHER" id="PTHR42770:SF7">
    <property type="entry name" value="MEMBRANE PROTEIN"/>
    <property type="match status" value="1"/>
</dbReference>
<dbReference type="Proteomes" id="UP001183390">
    <property type="component" value="Unassembled WGS sequence"/>
</dbReference>
<gene>
    <name evidence="7" type="ORF">RM479_07955</name>
</gene>
<organism evidence="7 8">
    <name type="scientific">Nocardiopsis lambiniae</name>
    <dbReference type="NCBI Taxonomy" id="3075539"/>
    <lineage>
        <taxon>Bacteria</taxon>
        <taxon>Bacillati</taxon>
        <taxon>Actinomycetota</taxon>
        <taxon>Actinomycetes</taxon>
        <taxon>Streptosporangiales</taxon>
        <taxon>Nocardiopsidaceae</taxon>
        <taxon>Nocardiopsis</taxon>
    </lineage>
</organism>
<dbReference type="Gene3D" id="1.20.1740.10">
    <property type="entry name" value="Amino acid/polyamine transporter I"/>
    <property type="match status" value="1"/>
</dbReference>
<proteinExistence type="predicted"/>